<gene>
    <name evidence="2" type="ORF">DILT_LOCUS1827</name>
</gene>
<sequence>MQATAAFNPTCQPSQITAPSSTSSTSSNSSSSLSSSSCLKKSADADLLQAVAGEADKLSRHKEEELVCETAQQSGFDSSAQESSKLEAGGHASLDVDSNVRSAGTNGLPVRGGVNSDFRSSSKREKDQDGSGGKRSARWGSI</sequence>
<feature type="compositionally biased region" description="Polar residues" evidence="1">
    <location>
        <begin position="1"/>
        <end position="19"/>
    </location>
</feature>
<reference evidence="2 3" key="1">
    <citation type="submission" date="2018-11" db="EMBL/GenBank/DDBJ databases">
        <authorList>
            <consortium name="Pathogen Informatics"/>
        </authorList>
    </citation>
    <scope>NUCLEOTIDE SEQUENCE [LARGE SCALE GENOMIC DNA]</scope>
</reference>
<feature type="compositionally biased region" description="Low complexity" evidence="1">
    <location>
        <begin position="20"/>
        <end position="37"/>
    </location>
</feature>
<dbReference type="EMBL" id="UYRU01015347">
    <property type="protein sequence ID" value="VDK51056.1"/>
    <property type="molecule type" value="Genomic_DNA"/>
</dbReference>
<feature type="region of interest" description="Disordered" evidence="1">
    <location>
        <begin position="1"/>
        <end position="37"/>
    </location>
</feature>
<feature type="compositionally biased region" description="Polar residues" evidence="1">
    <location>
        <begin position="70"/>
        <end position="83"/>
    </location>
</feature>
<evidence type="ECO:0000256" key="1">
    <source>
        <dbReference type="SAM" id="MobiDB-lite"/>
    </source>
</evidence>
<dbReference type="Proteomes" id="UP000281553">
    <property type="component" value="Unassembled WGS sequence"/>
</dbReference>
<protein>
    <submittedName>
        <fullName evidence="2">Uncharacterized protein</fullName>
    </submittedName>
</protein>
<dbReference type="AlphaFoldDB" id="A0A3P6QIH3"/>
<feature type="compositionally biased region" description="Basic and acidic residues" evidence="1">
    <location>
        <begin position="56"/>
        <end position="65"/>
    </location>
</feature>
<feature type="compositionally biased region" description="Basic and acidic residues" evidence="1">
    <location>
        <begin position="120"/>
        <end position="129"/>
    </location>
</feature>
<accession>A0A3P6QIH3</accession>
<proteinExistence type="predicted"/>
<name>A0A3P6QIH3_DIBLA</name>
<organism evidence="2 3">
    <name type="scientific">Dibothriocephalus latus</name>
    <name type="common">Fish tapeworm</name>
    <name type="synonym">Diphyllobothrium latum</name>
    <dbReference type="NCBI Taxonomy" id="60516"/>
    <lineage>
        <taxon>Eukaryota</taxon>
        <taxon>Metazoa</taxon>
        <taxon>Spiralia</taxon>
        <taxon>Lophotrochozoa</taxon>
        <taxon>Platyhelminthes</taxon>
        <taxon>Cestoda</taxon>
        <taxon>Eucestoda</taxon>
        <taxon>Diphyllobothriidea</taxon>
        <taxon>Diphyllobothriidae</taxon>
        <taxon>Dibothriocephalus</taxon>
    </lineage>
</organism>
<feature type="region of interest" description="Disordered" evidence="1">
    <location>
        <begin position="56"/>
        <end position="142"/>
    </location>
</feature>
<evidence type="ECO:0000313" key="2">
    <source>
        <dbReference type="EMBL" id="VDK51056.1"/>
    </source>
</evidence>
<evidence type="ECO:0000313" key="3">
    <source>
        <dbReference type="Proteomes" id="UP000281553"/>
    </source>
</evidence>
<keyword evidence="3" id="KW-1185">Reference proteome</keyword>